<reference evidence="4" key="1">
    <citation type="submission" date="2018-06" db="EMBL/GenBank/DDBJ databases">
        <title>Genome assembly of Danube salmon.</title>
        <authorList>
            <person name="Macqueen D.J."/>
            <person name="Gundappa M.K."/>
        </authorList>
    </citation>
    <scope>NUCLEOTIDE SEQUENCE [LARGE SCALE GENOMIC DNA]</scope>
</reference>
<dbReference type="SUPFAM" id="SSF48065">
    <property type="entry name" value="DBL homology domain (DH-domain)"/>
    <property type="match status" value="1"/>
</dbReference>
<dbReference type="InterPro" id="IPR035899">
    <property type="entry name" value="DBL_dom_sf"/>
</dbReference>
<dbReference type="PANTHER" id="PTHR12877:SF16">
    <property type="entry name" value="RHO GUANINE NUCLEOTIDE EXCHANGE FACTOR 10-LIKE PROTEIN"/>
    <property type="match status" value="1"/>
</dbReference>
<dbReference type="GO" id="GO:0030036">
    <property type="term" value="P:actin cytoskeleton organization"/>
    <property type="evidence" value="ECO:0007669"/>
    <property type="project" value="TreeGrafter"/>
</dbReference>
<dbReference type="GO" id="GO:0005085">
    <property type="term" value="F:guanyl-nucleotide exchange factor activity"/>
    <property type="evidence" value="ECO:0007669"/>
    <property type="project" value="UniProtKB-KW"/>
</dbReference>
<keyword evidence="4" id="KW-1185">Reference proteome</keyword>
<dbReference type="PANTHER" id="PTHR12877">
    <property type="entry name" value="RHO GUANINE NUCLEOTIDE EXCHANGE FACTOR"/>
    <property type="match status" value="1"/>
</dbReference>
<protein>
    <recommendedName>
        <fullName evidence="2">DH domain-containing protein</fullName>
    </recommendedName>
</protein>
<sequence>SKMQVFQPSSALSVVVGQASSPSYDLKITDVIMIQPFFPAEAFVVCLYAPFNPASQILVSITLIGYPSHCSQEYQKPLLEPEARILSDKKVRSIFYRLREILHCHSMFQIPLASRVAEWDLSEKIRDLFVASFSRSIVLDVYRNCVNNFTNALMKKACISKTAFLEFLPERIMLYGLMVKPIQHFPQFILLLQDMLKNTPRAHPDRMPLQLRLNEQKRVADQVAEIQQLARRVGNRQLSKVCPSFSKYISRSISFFFFC</sequence>
<dbReference type="AlphaFoldDB" id="A0A4W5MWF8"/>
<dbReference type="PROSITE" id="PS50010">
    <property type="entry name" value="DH_2"/>
    <property type="match status" value="1"/>
</dbReference>
<dbReference type="Gene3D" id="1.20.900.10">
    <property type="entry name" value="Dbl homology (DH) domain"/>
    <property type="match status" value="1"/>
</dbReference>
<evidence type="ECO:0000313" key="3">
    <source>
        <dbReference type="Ensembl" id="ENSHHUP00000041799.1"/>
    </source>
</evidence>
<dbReference type="GO" id="GO:0032933">
    <property type="term" value="P:SREBP signaling pathway"/>
    <property type="evidence" value="ECO:0007669"/>
    <property type="project" value="TreeGrafter"/>
</dbReference>
<proteinExistence type="predicted"/>
<evidence type="ECO:0000256" key="1">
    <source>
        <dbReference type="ARBA" id="ARBA00022658"/>
    </source>
</evidence>
<name>A0A4W5MWF8_9TELE</name>
<dbReference type="InterPro" id="IPR039919">
    <property type="entry name" value="ARHGEF10/ARHGEF17"/>
</dbReference>
<keyword evidence="1" id="KW-0344">Guanine-nucleotide releasing factor</keyword>
<dbReference type="SMART" id="SM00325">
    <property type="entry name" value="RhoGEF"/>
    <property type="match status" value="1"/>
</dbReference>
<dbReference type="GO" id="GO:0051496">
    <property type="term" value="P:positive regulation of stress fiber assembly"/>
    <property type="evidence" value="ECO:0007669"/>
    <property type="project" value="UniProtKB-ARBA"/>
</dbReference>
<accession>A0A4W5MWF8</accession>
<dbReference type="Proteomes" id="UP000314982">
    <property type="component" value="Unassembled WGS sequence"/>
</dbReference>
<reference evidence="3" key="3">
    <citation type="submission" date="2025-09" db="UniProtKB">
        <authorList>
            <consortium name="Ensembl"/>
        </authorList>
    </citation>
    <scope>IDENTIFICATION</scope>
</reference>
<dbReference type="GeneTree" id="ENSGT00940000153798"/>
<dbReference type="InterPro" id="IPR000219">
    <property type="entry name" value="DH_dom"/>
</dbReference>
<dbReference type="FunFam" id="1.20.900.10:FF:000003">
    <property type="entry name" value="Rho guanine nucleotide exchange factor 10 like"/>
    <property type="match status" value="1"/>
</dbReference>
<dbReference type="Ensembl" id="ENSHHUT00000043396.1">
    <property type="protein sequence ID" value="ENSHHUP00000041799.1"/>
    <property type="gene ID" value="ENSHHUG00000025799.1"/>
</dbReference>
<organism evidence="3 4">
    <name type="scientific">Hucho hucho</name>
    <name type="common">huchen</name>
    <dbReference type="NCBI Taxonomy" id="62062"/>
    <lineage>
        <taxon>Eukaryota</taxon>
        <taxon>Metazoa</taxon>
        <taxon>Chordata</taxon>
        <taxon>Craniata</taxon>
        <taxon>Vertebrata</taxon>
        <taxon>Euteleostomi</taxon>
        <taxon>Actinopterygii</taxon>
        <taxon>Neopterygii</taxon>
        <taxon>Teleostei</taxon>
        <taxon>Protacanthopterygii</taxon>
        <taxon>Salmoniformes</taxon>
        <taxon>Salmonidae</taxon>
        <taxon>Salmoninae</taxon>
        <taxon>Hucho</taxon>
    </lineage>
</organism>
<dbReference type="Pfam" id="PF00621">
    <property type="entry name" value="RhoGEF"/>
    <property type="match status" value="1"/>
</dbReference>
<evidence type="ECO:0000313" key="4">
    <source>
        <dbReference type="Proteomes" id="UP000314982"/>
    </source>
</evidence>
<feature type="domain" description="DH" evidence="2">
    <location>
        <begin position="72"/>
        <end position="226"/>
    </location>
</feature>
<dbReference type="GO" id="GO:0005829">
    <property type="term" value="C:cytosol"/>
    <property type="evidence" value="ECO:0007669"/>
    <property type="project" value="TreeGrafter"/>
</dbReference>
<evidence type="ECO:0000259" key="2">
    <source>
        <dbReference type="PROSITE" id="PS50010"/>
    </source>
</evidence>
<dbReference type="STRING" id="62062.ENSHHUP00000041799"/>
<reference evidence="3" key="2">
    <citation type="submission" date="2025-08" db="UniProtKB">
        <authorList>
            <consortium name="Ensembl"/>
        </authorList>
    </citation>
    <scope>IDENTIFICATION</scope>
</reference>
<dbReference type="GO" id="GO:0051056">
    <property type="term" value="P:regulation of small GTPase mediated signal transduction"/>
    <property type="evidence" value="ECO:0007669"/>
    <property type="project" value="UniProtKB-ARBA"/>
</dbReference>